<dbReference type="PANTHER" id="PTHR24020:SF84">
    <property type="entry name" value="VWFA DOMAIN-CONTAINING PROTEIN"/>
    <property type="match status" value="1"/>
</dbReference>
<proteinExistence type="inferred from homology"/>
<keyword evidence="5" id="KW-0130">Cell adhesion</keyword>
<evidence type="ECO:0000256" key="4">
    <source>
        <dbReference type="ARBA" id="ARBA00022737"/>
    </source>
</evidence>
<keyword evidence="2" id="KW-0964">Secreted</keyword>
<dbReference type="AlphaFoldDB" id="A0AAW0NNM0"/>
<evidence type="ECO:0000256" key="7">
    <source>
        <dbReference type="ARBA" id="ARBA00023180"/>
    </source>
</evidence>
<feature type="compositionally biased region" description="Low complexity" evidence="10">
    <location>
        <begin position="625"/>
        <end position="652"/>
    </location>
</feature>
<dbReference type="Proteomes" id="UP001460270">
    <property type="component" value="Unassembled WGS sequence"/>
</dbReference>
<dbReference type="Pfam" id="PF01391">
    <property type="entry name" value="Collagen"/>
    <property type="match status" value="2"/>
</dbReference>
<dbReference type="InterPro" id="IPR008160">
    <property type="entry name" value="Collagen"/>
</dbReference>
<keyword evidence="3" id="KW-0732">Signal</keyword>
<evidence type="ECO:0000256" key="8">
    <source>
        <dbReference type="ARBA" id="ARBA00023278"/>
    </source>
</evidence>
<dbReference type="PROSITE" id="PS50234">
    <property type="entry name" value="VWFA"/>
    <property type="match status" value="1"/>
</dbReference>
<comment type="caution">
    <text evidence="12">The sequence shown here is derived from an EMBL/GenBank/DDBJ whole genome shotgun (WGS) entry which is preliminary data.</text>
</comment>
<feature type="compositionally biased region" description="Low complexity" evidence="10">
    <location>
        <begin position="394"/>
        <end position="403"/>
    </location>
</feature>
<dbReference type="SUPFAM" id="SSF49899">
    <property type="entry name" value="Concanavalin A-like lectins/glucanases"/>
    <property type="match status" value="1"/>
</dbReference>
<gene>
    <name evidence="12" type="ORF">WMY93_017408</name>
</gene>
<dbReference type="PRINTS" id="PR00453">
    <property type="entry name" value="VWFADOMAIN"/>
</dbReference>
<dbReference type="InterPro" id="IPR002035">
    <property type="entry name" value="VWF_A"/>
</dbReference>
<evidence type="ECO:0000313" key="12">
    <source>
        <dbReference type="EMBL" id="KAK7904801.1"/>
    </source>
</evidence>
<keyword evidence="4" id="KW-0677">Repeat</keyword>
<evidence type="ECO:0000256" key="10">
    <source>
        <dbReference type="SAM" id="MobiDB-lite"/>
    </source>
</evidence>
<feature type="region of interest" description="Disordered" evidence="10">
    <location>
        <begin position="548"/>
        <end position="723"/>
    </location>
</feature>
<evidence type="ECO:0000256" key="1">
    <source>
        <dbReference type="ARBA" id="ARBA00004239"/>
    </source>
</evidence>
<evidence type="ECO:0000256" key="5">
    <source>
        <dbReference type="ARBA" id="ARBA00022889"/>
    </source>
</evidence>
<keyword evidence="7" id="KW-0325">Glycoprotein</keyword>
<dbReference type="InterPro" id="IPR048287">
    <property type="entry name" value="TSPN-like_N"/>
</dbReference>
<dbReference type="GO" id="GO:0007155">
    <property type="term" value="P:cell adhesion"/>
    <property type="evidence" value="ECO:0007669"/>
    <property type="project" value="UniProtKB-KW"/>
</dbReference>
<dbReference type="GO" id="GO:0005581">
    <property type="term" value="C:collagen trimer"/>
    <property type="evidence" value="ECO:0007669"/>
    <property type="project" value="UniProtKB-KW"/>
</dbReference>
<keyword evidence="8" id="KW-0379">Hydroxylation</keyword>
<name>A0AAW0NNM0_9GOBI</name>
<comment type="subcellular location">
    <subcellularLocation>
        <location evidence="1">Secreted</location>
        <location evidence="1">Extracellular space</location>
    </subcellularLocation>
</comment>
<organism evidence="12 13">
    <name type="scientific">Mugilogobius chulae</name>
    <name type="common">yellowstripe goby</name>
    <dbReference type="NCBI Taxonomy" id="88201"/>
    <lineage>
        <taxon>Eukaryota</taxon>
        <taxon>Metazoa</taxon>
        <taxon>Chordata</taxon>
        <taxon>Craniata</taxon>
        <taxon>Vertebrata</taxon>
        <taxon>Euteleostomi</taxon>
        <taxon>Actinopterygii</taxon>
        <taxon>Neopterygii</taxon>
        <taxon>Teleostei</taxon>
        <taxon>Neoteleostei</taxon>
        <taxon>Acanthomorphata</taxon>
        <taxon>Gobiaria</taxon>
        <taxon>Gobiiformes</taxon>
        <taxon>Gobioidei</taxon>
        <taxon>Gobiidae</taxon>
        <taxon>Gobionellinae</taxon>
        <taxon>Mugilogobius</taxon>
    </lineage>
</organism>
<evidence type="ECO:0000256" key="6">
    <source>
        <dbReference type="ARBA" id="ARBA00023119"/>
    </source>
</evidence>
<evidence type="ECO:0000256" key="3">
    <source>
        <dbReference type="ARBA" id="ARBA00022729"/>
    </source>
</evidence>
<dbReference type="SUPFAM" id="SSF53300">
    <property type="entry name" value="vWA-like"/>
    <property type="match status" value="1"/>
</dbReference>
<evidence type="ECO:0000256" key="2">
    <source>
        <dbReference type="ARBA" id="ARBA00022525"/>
    </source>
</evidence>
<protein>
    <recommendedName>
        <fullName evidence="11">VWFA domain-containing protein</fullName>
    </recommendedName>
</protein>
<sequence>MQVSFVQYSDDAKTEFKLNTYHDKGIVLSALQNVRYRGGNTKTGIALKHVYEKVFTSDSGMRRNVPKVLVVVTDGRSQDDVKKSAEKLQHSGYSVFVVGVADVDMSELRLIGSKPSERHVFVVDDYDAFAKIQDNLITFICETATSTCPLIYINGFTTPGFRMLEAFNITDRTFAGMNGVSMEPGSFNSYIAYRLHKDSFLNQPTKEIHPDDFRQEQQPGGRPHCQPFQQNNAFYNKDTRGEIQKAVFNEEQVKRVFHGSFHKLHISVSPEKVKLTVDCQAVAEKPIKEANNITLEGYEVLGKMVKSGGGKRQSATFQLQMFDIVCSLSWISRDKCCDLPATRDEAKCPSLPHSCTCTQDSIGPQGPPGPSGSPGTKGPRGDRGDSGPPGPLGPRGEPGLPGTMGPPGPQGPNGLSLPGEPGRQGPKGDPGAQACLGHKVLQGHGVLWAQLDRAAHGAHQERRASLAPEVHQGPWETLETLVYPELLENLENPETLEAQGLLVLKEKRERGYGDFASQNMMRSIARQVCEQLVNSQMSRIDHLINQIPSGYNSRTAGPPGPPGPPGDQGNRGEQGQPGRPGFPGSPGLPGNQGERGLPGEKGERGSPGTGIRGQRGATGPPGPPGESRTGSPGSPGSSGARGPPGRQGTPGVRGPPGPPGYCDSSQCVGIPYNGQGYTATRFQPAPDVVPLPVEPAAEFETIDSSDFSQRRKRSLHRGNAKRS</sequence>
<dbReference type="Gene3D" id="2.60.120.200">
    <property type="match status" value="2"/>
</dbReference>
<dbReference type="FunFam" id="3.40.50.410:FF:000001">
    <property type="entry name" value="Collagen, type XII, alpha 1"/>
    <property type="match status" value="1"/>
</dbReference>
<evidence type="ECO:0000313" key="13">
    <source>
        <dbReference type="Proteomes" id="UP001460270"/>
    </source>
</evidence>
<dbReference type="InterPro" id="IPR050525">
    <property type="entry name" value="ECM_Assembly_Org"/>
</dbReference>
<dbReference type="SMART" id="SM00327">
    <property type="entry name" value="VWA"/>
    <property type="match status" value="1"/>
</dbReference>
<dbReference type="SMART" id="SM00210">
    <property type="entry name" value="TSPN"/>
    <property type="match status" value="1"/>
</dbReference>
<reference evidence="13" key="1">
    <citation type="submission" date="2024-04" db="EMBL/GenBank/DDBJ databases">
        <title>Salinicola lusitanus LLJ914,a marine bacterium isolated from the Okinawa Trough.</title>
        <authorList>
            <person name="Li J."/>
        </authorList>
    </citation>
    <scope>NUCLEOTIDE SEQUENCE [LARGE SCALE GENOMIC DNA]</scope>
</reference>
<keyword evidence="13" id="KW-1185">Reference proteome</keyword>
<accession>A0AAW0NNM0</accession>
<feature type="domain" description="VWFA" evidence="11">
    <location>
        <begin position="1"/>
        <end position="136"/>
    </location>
</feature>
<comment type="similarity">
    <text evidence="9">Belongs to the fibril-associated collagens with interrupted helices (FACIT) family.</text>
</comment>
<evidence type="ECO:0000256" key="9">
    <source>
        <dbReference type="ARBA" id="ARBA00049648"/>
    </source>
</evidence>
<dbReference type="InterPro" id="IPR036465">
    <property type="entry name" value="vWFA_dom_sf"/>
</dbReference>
<dbReference type="Gene3D" id="3.40.50.410">
    <property type="entry name" value="von Willebrand factor, type A domain"/>
    <property type="match status" value="1"/>
</dbReference>
<dbReference type="PANTHER" id="PTHR24020">
    <property type="entry name" value="COLLAGEN ALPHA"/>
    <property type="match status" value="1"/>
</dbReference>
<keyword evidence="6" id="KW-0176">Collagen</keyword>
<feature type="region of interest" description="Disordered" evidence="10">
    <location>
        <begin position="359"/>
        <end position="435"/>
    </location>
</feature>
<evidence type="ECO:0000259" key="11">
    <source>
        <dbReference type="PROSITE" id="PS50234"/>
    </source>
</evidence>
<dbReference type="Pfam" id="PF00092">
    <property type="entry name" value="VWA"/>
    <property type="match status" value="1"/>
</dbReference>
<feature type="compositionally biased region" description="Basic residues" evidence="10">
    <location>
        <begin position="710"/>
        <end position="723"/>
    </location>
</feature>
<dbReference type="EMBL" id="JBBPFD010000012">
    <property type="protein sequence ID" value="KAK7904801.1"/>
    <property type="molecule type" value="Genomic_DNA"/>
</dbReference>
<dbReference type="GO" id="GO:0005576">
    <property type="term" value="C:extracellular region"/>
    <property type="evidence" value="ECO:0007669"/>
    <property type="project" value="UniProtKB-SubCell"/>
</dbReference>
<dbReference type="InterPro" id="IPR013320">
    <property type="entry name" value="ConA-like_dom_sf"/>
</dbReference>